<dbReference type="InterPro" id="IPR000064">
    <property type="entry name" value="NLP_P60_dom"/>
</dbReference>
<proteinExistence type="inferred from homology"/>
<keyword evidence="2" id="KW-0645">Protease</keyword>
<keyword evidence="7" id="KW-1185">Reference proteome</keyword>
<reference evidence="6 7" key="1">
    <citation type="submission" date="2020-08" db="EMBL/GenBank/DDBJ databases">
        <title>Description of novel Flavobacterium F-380 isolate.</title>
        <authorList>
            <person name="Saticioglu I.B."/>
            <person name="Duman M."/>
            <person name="Altun S."/>
        </authorList>
    </citation>
    <scope>NUCLEOTIDE SEQUENCE [LARGE SCALE GENOMIC DNA]</scope>
    <source>
        <strain evidence="6 7">F-380</strain>
    </source>
</reference>
<evidence type="ECO:0000313" key="6">
    <source>
        <dbReference type="EMBL" id="MBC5840746.1"/>
    </source>
</evidence>
<evidence type="ECO:0000256" key="1">
    <source>
        <dbReference type="ARBA" id="ARBA00007074"/>
    </source>
</evidence>
<evidence type="ECO:0000259" key="5">
    <source>
        <dbReference type="PROSITE" id="PS51935"/>
    </source>
</evidence>
<dbReference type="SUPFAM" id="SSF54001">
    <property type="entry name" value="Cysteine proteinases"/>
    <property type="match status" value="1"/>
</dbReference>
<comment type="caution">
    <text evidence="6">The sequence shown here is derived from an EMBL/GenBank/DDBJ whole genome shotgun (WGS) entry which is preliminary data.</text>
</comment>
<dbReference type="Pfam" id="PF00877">
    <property type="entry name" value="NLPC_P60"/>
    <property type="match status" value="1"/>
</dbReference>
<dbReference type="RefSeq" id="WP_187009303.1">
    <property type="nucleotide sequence ID" value="NZ_JACRUI010000001.1"/>
</dbReference>
<keyword evidence="4" id="KW-0788">Thiol protease</keyword>
<dbReference type="PROSITE" id="PS51935">
    <property type="entry name" value="NLPC_P60"/>
    <property type="match status" value="1"/>
</dbReference>
<dbReference type="Gene3D" id="3.90.1720.10">
    <property type="entry name" value="endopeptidase domain like (from Nostoc punctiforme)"/>
    <property type="match status" value="1"/>
</dbReference>
<feature type="domain" description="NlpC/P60" evidence="5">
    <location>
        <begin position="21"/>
        <end position="162"/>
    </location>
</feature>
<accession>A0ABR7J5D2</accession>
<name>A0ABR7J5D2_9FLAO</name>
<comment type="similarity">
    <text evidence="1">Belongs to the peptidase C40 family.</text>
</comment>
<sequence length="175" mass="19310">MNYDYLKKVTAPQILVQAIKLIGTKEIVGKVHSKVILGWAKELGIDKTYTNDEIAWCGLFVAYVCHKAGLELPFTPLASLWALNWNKFGTKQSKAMLGDVLTFKRNGGGHVGIYVGEDETCYHVLGGNQSNMVNITRIEKSRCAGIRRTPWKIAQPSSVRAIALNANGFISKNEA</sequence>
<evidence type="ECO:0000256" key="4">
    <source>
        <dbReference type="ARBA" id="ARBA00022807"/>
    </source>
</evidence>
<evidence type="ECO:0000256" key="2">
    <source>
        <dbReference type="ARBA" id="ARBA00022670"/>
    </source>
</evidence>
<dbReference type="EMBL" id="JACRUJ010000001">
    <property type="protein sequence ID" value="MBC5840746.1"/>
    <property type="molecule type" value="Genomic_DNA"/>
</dbReference>
<evidence type="ECO:0000256" key="3">
    <source>
        <dbReference type="ARBA" id="ARBA00022801"/>
    </source>
</evidence>
<keyword evidence="3" id="KW-0378">Hydrolase</keyword>
<gene>
    <name evidence="6" type="ORF">H8R23_04955</name>
</gene>
<dbReference type="NCBIfam" id="TIGR02594">
    <property type="entry name" value="TIGR02594 family protein"/>
    <property type="match status" value="1"/>
</dbReference>
<dbReference type="Proteomes" id="UP000629963">
    <property type="component" value="Unassembled WGS sequence"/>
</dbReference>
<dbReference type="InterPro" id="IPR038765">
    <property type="entry name" value="Papain-like_cys_pep_sf"/>
</dbReference>
<protein>
    <submittedName>
        <fullName evidence="6">TIGR02594 family protein</fullName>
    </submittedName>
</protein>
<evidence type="ECO:0000313" key="7">
    <source>
        <dbReference type="Proteomes" id="UP000629963"/>
    </source>
</evidence>
<organism evidence="6 7">
    <name type="scientific">Flavobacterium kayseriense</name>
    <dbReference type="NCBI Taxonomy" id="2764714"/>
    <lineage>
        <taxon>Bacteria</taxon>
        <taxon>Pseudomonadati</taxon>
        <taxon>Bacteroidota</taxon>
        <taxon>Flavobacteriia</taxon>
        <taxon>Flavobacteriales</taxon>
        <taxon>Flavobacteriaceae</taxon>
        <taxon>Flavobacterium</taxon>
    </lineage>
</organism>
<dbReference type="InterPro" id="IPR013423">
    <property type="entry name" value="CHP02594"/>
</dbReference>